<evidence type="ECO:0000256" key="6">
    <source>
        <dbReference type="ARBA" id="ARBA00022729"/>
    </source>
</evidence>
<dbReference type="InterPro" id="IPR001702">
    <property type="entry name" value="Porin_Gram-ve"/>
</dbReference>
<keyword evidence="6" id="KW-0732">Signal</keyword>
<gene>
    <name evidence="12" type="ORF">C0Z20_10860</name>
</gene>
<name>A0A2N7X4C5_9BURK</name>
<dbReference type="InterPro" id="IPR023614">
    <property type="entry name" value="Porin_dom_sf"/>
</dbReference>
<comment type="caution">
    <text evidence="12">The sequence shown here is derived from an EMBL/GenBank/DDBJ whole genome shotgun (WGS) entry which is preliminary data.</text>
</comment>
<evidence type="ECO:0000256" key="1">
    <source>
        <dbReference type="ARBA" id="ARBA00004571"/>
    </source>
</evidence>
<dbReference type="PANTHER" id="PTHR34501">
    <property type="entry name" value="PROTEIN YDDL-RELATED"/>
    <property type="match status" value="1"/>
</dbReference>
<dbReference type="InterPro" id="IPR002299">
    <property type="entry name" value="Porin_Neis"/>
</dbReference>
<keyword evidence="4" id="KW-1134">Transmembrane beta strand</keyword>
<dbReference type="PRINTS" id="PR00184">
    <property type="entry name" value="NEISSPPORIN"/>
</dbReference>
<keyword evidence="8" id="KW-0626">Porin</keyword>
<dbReference type="Proteomes" id="UP000235777">
    <property type="component" value="Unassembled WGS sequence"/>
</dbReference>
<dbReference type="GO" id="GO:0034220">
    <property type="term" value="P:monoatomic ion transmembrane transport"/>
    <property type="evidence" value="ECO:0007669"/>
    <property type="project" value="InterPro"/>
</dbReference>
<comment type="subcellular location">
    <subcellularLocation>
        <location evidence="1">Cell outer membrane</location>
        <topology evidence="1">Multi-pass membrane protein</topology>
    </subcellularLocation>
</comment>
<dbReference type="GO" id="GO:0009279">
    <property type="term" value="C:cell outer membrane"/>
    <property type="evidence" value="ECO:0007669"/>
    <property type="project" value="UniProtKB-SubCell"/>
</dbReference>
<comment type="subunit">
    <text evidence="2">Homotrimer.</text>
</comment>
<evidence type="ECO:0000256" key="10">
    <source>
        <dbReference type="ARBA" id="ARBA00023237"/>
    </source>
</evidence>
<dbReference type="RefSeq" id="WP_102606846.1">
    <property type="nucleotide sequence ID" value="NZ_PNYC01000006.1"/>
</dbReference>
<dbReference type="GO" id="GO:0046930">
    <property type="term" value="C:pore complex"/>
    <property type="evidence" value="ECO:0007669"/>
    <property type="project" value="UniProtKB-KW"/>
</dbReference>
<keyword evidence="5" id="KW-0812">Transmembrane</keyword>
<dbReference type="Pfam" id="PF13609">
    <property type="entry name" value="Porin_4"/>
    <property type="match status" value="1"/>
</dbReference>
<proteinExistence type="predicted"/>
<dbReference type="InterPro" id="IPR050298">
    <property type="entry name" value="Gram-neg_bact_OMP"/>
</dbReference>
<dbReference type="EMBL" id="PNYC01000006">
    <property type="protein sequence ID" value="PMS36606.1"/>
    <property type="molecule type" value="Genomic_DNA"/>
</dbReference>
<organism evidence="12 13">
    <name type="scientific">Trinickia symbiotica</name>
    <dbReference type="NCBI Taxonomy" id="863227"/>
    <lineage>
        <taxon>Bacteria</taxon>
        <taxon>Pseudomonadati</taxon>
        <taxon>Pseudomonadota</taxon>
        <taxon>Betaproteobacteria</taxon>
        <taxon>Burkholderiales</taxon>
        <taxon>Burkholderiaceae</taxon>
        <taxon>Trinickia</taxon>
    </lineage>
</organism>
<keyword evidence="9" id="KW-0472">Membrane</keyword>
<dbReference type="CDD" id="cd00342">
    <property type="entry name" value="gram_neg_porins"/>
    <property type="match status" value="1"/>
</dbReference>
<dbReference type="GO" id="GO:0015288">
    <property type="term" value="F:porin activity"/>
    <property type="evidence" value="ECO:0007669"/>
    <property type="project" value="UniProtKB-KW"/>
</dbReference>
<evidence type="ECO:0000313" key="12">
    <source>
        <dbReference type="EMBL" id="PMS36606.1"/>
    </source>
</evidence>
<evidence type="ECO:0000256" key="9">
    <source>
        <dbReference type="ARBA" id="ARBA00023136"/>
    </source>
</evidence>
<evidence type="ECO:0000256" key="3">
    <source>
        <dbReference type="ARBA" id="ARBA00022448"/>
    </source>
</evidence>
<accession>A0A2N7X4C5</accession>
<evidence type="ECO:0000256" key="7">
    <source>
        <dbReference type="ARBA" id="ARBA00023065"/>
    </source>
</evidence>
<dbReference type="SUPFAM" id="SSF56935">
    <property type="entry name" value="Porins"/>
    <property type="match status" value="1"/>
</dbReference>
<keyword evidence="13" id="KW-1185">Reference proteome</keyword>
<dbReference type="Gene3D" id="2.40.160.10">
    <property type="entry name" value="Porin"/>
    <property type="match status" value="1"/>
</dbReference>
<feature type="domain" description="Porin" evidence="11">
    <location>
        <begin position="22"/>
        <end position="351"/>
    </location>
</feature>
<dbReference type="PRINTS" id="PR00182">
    <property type="entry name" value="ECOLNEIPORIN"/>
</dbReference>
<evidence type="ECO:0000259" key="11">
    <source>
        <dbReference type="Pfam" id="PF13609"/>
    </source>
</evidence>
<evidence type="ECO:0000313" key="13">
    <source>
        <dbReference type="Proteomes" id="UP000235777"/>
    </source>
</evidence>
<evidence type="ECO:0000256" key="5">
    <source>
        <dbReference type="ARBA" id="ARBA00022692"/>
    </source>
</evidence>
<keyword evidence="7" id="KW-0406">Ion transport</keyword>
<dbReference type="InterPro" id="IPR033900">
    <property type="entry name" value="Gram_neg_porin_domain"/>
</dbReference>
<sequence length="389" mass="41198">MKTYRGNKLVVLTGVCAVFGIMLPGIAAAQSSVALYGVIDEGIDYVNNSGGHSLWRMRDGTYDGMYGSRWGLKGSEDLGNGLSAIFKLEAGFSLENGQMRQGGREFGRQAYVGLSKQGLGTVTLGRQYDSVVDYVQPVTAVGQFGGPFVRGGDIDNTDNSFRVDNAIKYASPSIAGFTFGGMYSFTNSTAPGAGTTGMWSLGAAYARGGFNAGAAYFYAKNPASLFTDGDFIGNTTGAAIGASGPFSYVGNPHNERIIGIGADYAFGAATAGVDYTNTKFEDANGTTSDVRFSNYEVWGSYSLTPSATVAAAYAYTDGKVDYSGSKPKYHQFSLMSSYSLSKRTTLYAMGALQQAAGDAKRADIFDFSIADASSTNRQLMFRVGVLHKF</sequence>
<evidence type="ECO:0000256" key="4">
    <source>
        <dbReference type="ARBA" id="ARBA00022452"/>
    </source>
</evidence>
<reference evidence="12 13" key="1">
    <citation type="submission" date="2018-01" db="EMBL/GenBank/DDBJ databases">
        <title>Whole genome analyses suggest that Burkholderia sensu lato contains two further novel genera in the rhizoxinica-symbiotica group Mycetohabitans gen. nov., and Trinickia gen. nov.: implications for the evolution of diazotrophy and nodulation in the Burkholderiaceae.</title>
        <authorList>
            <person name="Estrada-de los Santos P."/>
            <person name="Palmer M."/>
            <person name="Chavez-Ramirez B."/>
            <person name="Beukes C."/>
            <person name="Steenkamp E.T."/>
            <person name="Hirsch A.M."/>
            <person name="Manyaka P."/>
            <person name="Maluk M."/>
            <person name="Lafos M."/>
            <person name="Crook M."/>
            <person name="Gross E."/>
            <person name="Simon M.F."/>
            <person name="Bueno dos Reis Junior F."/>
            <person name="Poole P.S."/>
            <person name="Venter S.N."/>
            <person name="James E.K."/>
        </authorList>
    </citation>
    <scope>NUCLEOTIDE SEQUENCE [LARGE SCALE GENOMIC DNA]</scope>
    <source>
        <strain evidence="12 13">JPY 581</strain>
    </source>
</reference>
<dbReference type="AlphaFoldDB" id="A0A2N7X4C5"/>
<keyword evidence="10" id="KW-0998">Cell outer membrane</keyword>
<evidence type="ECO:0000256" key="2">
    <source>
        <dbReference type="ARBA" id="ARBA00011233"/>
    </source>
</evidence>
<dbReference type="PANTHER" id="PTHR34501:SF9">
    <property type="entry name" value="MAJOR OUTER MEMBRANE PROTEIN P.IA"/>
    <property type="match status" value="1"/>
</dbReference>
<protein>
    <submittedName>
        <fullName evidence="12">Porin</fullName>
    </submittedName>
</protein>
<keyword evidence="3" id="KW-0813">Transport</keyword>
<evidence type="ECO:0000256" key="8">
    <source>
        <dbReference type="ARBA" id="ARBA00023114"/>
    </source>
</evidence>